<gene>
    <name evidence="2" type="ORF">PN838_04715</name>
</gene>
<dbReference type="Gene3D" id="3.20.20.140">
    <property type="entry name" value="Metal-dependent hydrolases"/>
    <property type="match status" value="1"/>
</dbReference>
<reference evidence="2 3" key="1">
    <citation type="submission" date="2023-01" db="EMBL/GenBank/DDBJ databases">
        <title>Psychrosphaera sp. nov., isolated from marine algae.</title>
        <authorList>
            <person name="Bayburt H."/>
            <person name="Choi B.J."/>
            <person name="Kim J.M."/>
            <person name="Choi D.G."/>
            <person name="Jeon C.O."/>
        </authorList>
    </citation>
    <scope>NUCLEOTIDE SEQUENCE [LARGE SCALE GENOMIC DNA]</scope>
    <source>
        <strain evidence="2 3">G1-22</strain>
    </source>
</reference>
<dbReference type="EMBL" id="JAQOMS010000002">
    <property type="protein sequence ID" value="MDC2888218.1"/>
    <property type="molecule type" value="Genomic_DNA"/>
</dbReference>
<protein>
    <recommendedName>
        <fullName evidence="4">Amidohydrolase</fullName>
    </recommendedName>
</protein>
<comment type="caution">
    <text evidence="2">The sequence shown here is derived from an EMBL/GenBank/DDBJ whole genome shotgun (WGS) entry which is preliminary data.</text>
</comment>
<evidence type="ECO:0000313" key="3">
    <source>
        <dbReference type="Proteomes" id="UP001528411"/>
    </source>
</evidence>
<feature type="signal peptide" evidence="1">
    <location>
        <begin position="1"/>
        <end position="24"/>
    </location>
</feature>
<evidence type="ECO:0008006" key="4">
    <source>
        <dbReference type="Google" id="ProtNLM"/>
    </source>
</evidence>
<dbReference type="SUPFAM" id="SSF51338">
    <property type="entry name" value="Composite domain of metallo-dependent hydrolases"/>
    <property type="match status" value="1"/>
</dbReference>
<feature type="chain" id="PRO_5046271744" description="Amidohydrolase" evidence="1">
    <location>
        <begin position="25"/>
        <end position="259"/>
    </location>
</feature>
<dbReference type="RefSeq" id="WP_272179893.1">
    <property type="nucleotide sequence ID" value="NZ_JAQOMS010000002.1"/>
</dbReference>
<keyword evidence="1" id="KW-0732">Signal</keyword>
<accession>A0ABT5F9K3</accession>
<name>A0ABT5F9K3_9GAMM</name>
<dbReference type="InterPro" id="IPR011059">
    <property type="entry name" value="Metal-dep_hydrolase_composite"/>
</dbReference>
<organism evidence="2 3">
    <name type="scientific">Psychrosphaera algicola</name>
    <dbReference type="NCBI Taxonomy" id="3023714"/>
    <lineage>
        <taxon>Bacteria</taxon>
        <taxon>Pseudomonadati</taxon>
        <taxon>Pseudomonadota</taxon>
        <taxon>Gammaproteobacteria</taxon>
        <taxon>Alteromonadales</taxon>
        <taxon>Pseudoalteromonadaceae</taxon>
        <taxon>Psychrosphaera</taxon>
    </lineage>
</organism>
<evidence type="ECO:0000256" key="1">
    <source>
        <dbReference type="SAM" id="SignalP"/>
    </source>
</evidence>
<sequence>MNKRKLMNKISVITAMLMSFSAFSEMVAITNTTVYTGTDKGILVGVNVVLEDGKIVAFNPPSLEVDRTVDGQGRILTLGFIASLNQLGLIEVGAVKTSRDEKPKKGGAGFDASTAFNPETSLIPFARKGGLLIPLLHLGYNSELFSGLTFNVELSSKFDSVETVGSSVVAYFGGSSSDSRASNFNELAATFDAQVKKMAKDDSKDDGKEPTVDETAINRVLAKEIPLIAYASRPSDILQLIKLKEKYGIKLAIAGASGL</sequence>
<dbReference type="Proteomes" id="UP001528411">
    <property type="component" value="Unassembled WGS sequence"/>
</dbReference>
<evidence type="ECO:0000313" key="2">
    <source>
        <dbReference type="EMBL" id="MDC2888218.1"/>
    </source>
</evidence>
<proteinExistence type="predicted"/>
<keyword evidence="3" id="KW-1185">Reference proteome</keyword>